<accession>A0A259TVA6</accession>
<gene>
    <name evidence="1" type="ORF">BSZ36_17545</name>
</gene>
<keyword evidence="2" id="KW-1185">Reference proteome</keyword>
<dbReference type="Proteomes" id="UP000216446">
    <property type="component" value="Unassembled WGS sequence"/>
</dbReference>
<organism evidence="1 2">
    <name type="scientific">Rubricoccus marinus</name>
    <dbReference type="NCBI Taxonomy" id="716817"/>
    <lineage>
        <taxon>Bacteria</taxon>
        <taxon>Pseudomonadati</taxon>
        <taxon>Rhodothermota</taxon>
        <taxon>Rhodothermia</taxon>
        <taxon>Rhodothermales</taxon>
        <taxon>Rubricoccaceae</taxon>
        <taxon>Rubricoccus</taxon>
    </lineage>
</organism>
<evidence type="ECO:0000313" key="2">
    <source>
        <dbReference type="Proteomes" id="UP000216446"/>
    </source>
</evidence>
<evidence type="ECO:0008006" key="3">
    <source>
        <dbReference type="Google" id="ProtNLM"/>
    </source>
</evidence>
<name>A0A259TVA6_9BACT</name>
<comment type="caution">
    <text evidence="1">The sequence shown here is derived from an EMBL/GenBank/DDBJ whole genome shotgun (WGS) entry which is preliminary data.</text>
</comment>
<dbReference type="AlphaFoldDB" id="A0A259TVA6"/>
<dbReference type="InParanoid" id="A0A259TVA6"/>
<protein>
    <recommendedName>
        <fullName evidence="3">Restriction endonuclease</fullName>
    </recommendedName>
</protein>
<proteinExistence type="predicted"/>
<evidence type="ECO:0000313" key="1">
    <source>
        <dbReference type="EMBL" id="OZC01478.1"/>
    </source>
</evidence>
<dbReference type="EMBL" id="MQWB01000010">
    <property type="protein sequence ID" value="OZC01478.1"/>
    <property type="molecule type" value="Genomic_DNA"/>
</dbReference>
<sequence>MADKMEDTDVARHGLLALFDRLGGNDQLHGHLWEMQVAGHLARRPSTGSVAVAQPLLGGSDIDILVDGVVYQAKVNAEAFRHRSSGIGLERSINRYLGFARDTGYTEVVYICPPRQPAHRVGVTPDTATRFEDLAAGSSKRVDLLTGMTLDWEWDIPFK</sequence>
<reference evidence="1 2" key="1">
    <citation type="submission" date="2016-11" db="EMBL/GenBank/DDBJ databases">
        <title>Study of marine rhodopsin-containing bacteria.</title>
        <authorList>
            <person name="Yoshizawa S."/>
            <person name="Kumagai Y."/>
            <person name="Kogure K."/>
        </authorList>
    </citation>
    <scope>NUCLEOTIDE SEQUENCE [LARGE SCALE GENOMIC DNA]</scope>
    <source>
        <strain evidence="1 2">SG-29</strain>
    </source>
</reference>